<comment type="similarity">
    <text evidence="4">Belongs to the group II decarboxylase family.</text>
</comment>
<keyword evidence="7" id="KW-1185">Reference proteome</keyword>
<dbReference type="Proteomes" id="UP001556367">
    <property type="component" value="Unassembled WGS sequence"/>
</dbReference>
<keyword evidence="3 4" id="KW-0456">Lyase</keyword>
<evidence type="ECO:0000256" key="3">
    <source>
        <dbReference type="ARBA" id="ARBA00023239"/>
    </source>
</evidence>
<evidence type="ECO:0000256" key="1">
    <source>
        <dbReference type="ARBA" id="ARBA00001933"/>
    </source>
</evidence>
<sequence length="599" mass="66199">MKKELNFIADSFKITTCLGASKLFNELDNWELLNLQVPTILEIPERLYDDYGITSKYLDAVMKNYTIQSVSKDKIEADWGIKHTPQLFVAATKHYSWPKAAAIAGIGSDNAVDVPVDIHARVDIPALRKLLDARLKAKKAVYAVVAVMGTTEEGAVDPLGEIIKLRKEYQKLGMSFIVHADAAWGGYFASMIPVKLRGNLPVGRRLPSYVPRVGLRPETQLQLRHLHEADSITVDPHKAGYIPYPAGGLCYRDGRMRYLLTWTAPYINQGVGESIGVYGVEGSKPGASAAAVWLAHEVIGLDEDGHGALLGEASFTCRRFASHWAAMSTDDTDFRVVPFNLLPSEMKEDATKESIDKEKQFIRDHILGVSNIDLVKDTDAMKLLNELGSDLNINAFACNFRYPDGRVNTDIGEANYLNQRIFERLSVTSSGEDPLSVPFYLTSTVFAQKDYDVCATRFKQRLQLEGDQDLFVLRNVVMSPFATEGNFVAKLAKTFQQVLEEEVKVRGIRLLCAAYADALSCAGCRRTQYTQARPALVRDAGHGQAPSRPHACIPHGIGALPVHLHCRPVGRHDEALPGRQGGVPRVNSHPQDHRACFAG</sequence>
<evidence type="ECO:0000313" key="7">
    <source>
        <dbReference type="Proteomes" id="UP001556367"/>
    </source>
</evidence>
<organism evidence="6 7">
    <name type="scientific">Hohenbuehelia grisea</name>
    <dbReference type="NCBI Taxonomy" id="104357"/>
    <lineage>
        <taxon>Eukaryota</taxon>
        <taxon>Fungi</taxon>
        <taxon>Dikarya</taxon>
        <taxon>Basidiomycota</taxon>
        <taxon>Agaricomycotina</taxon>
        <taxon>Agaricomycetes</taxon>
        <taxon>Agaricomycetidae</taxon>
        <taxon>Agaricales</taxon>
        <taxon>Pleurotineae</taxon>
        <taxon>Pleurotaceae</taxon>
        <taxon>Hohenbuehelia</taxon>
    </lineage>
</organism>
<evidence type="ECO:0000313" key="6">
    <source>
        <dbReference type="EMBL" id="KAL0958856.1"/>
    </source>
</evidence>
<feature type="region of interest" description="Disordered" evidence="5">
    <location>
        <begin position="571"/>
        <end position="591"/>
    </location>
</feature>
<proteinExistence type="inferred from homology"/>
<accession>A0ABR3JUR7</accession>
<keyword evidence="2 4" id="KW-0663">Pyridoxal phosphate</keyword>
<reference evidence="7" key="1">
    <citation type="submission" date="2024-06" db="EMBL/GenBank/DDBJ databases">
        <title>Multi-omics analyses provide insights into the biosynthesis of the anticancer antibiotic pleurotin in Hohenbuehelia grisea.</title>
        <authorList>
            <person name="Weaver J.A."/>
            <person name="Alberti F."/>
        </authorList>
    </citation>
    <scope>NUCLEOTIDE SEQUENCE [LARGE SCALE GENOMIC DNA]</scope>
    <source>
        <strain evidence="7">T-177</strain>
    </source>
</reference>
<dbReference type="Pfam" id="PF00282">
    <property type="entry name" value="Pyridoxal_deC"/>
    <property type="match status" value="1"/>
</dbReference>
<evidence type="ECO:0000256" key="2">
    <source>
        <dbReference type="ARBA" id="ARBA00022898"/>
    </source>
</evidence>
<dbReference type="InterPro" id="IPR015424">
    <property type="entry name" value="PyrdxlP-dep_Trfase"/>
</dbReference>
<evidence type="ECO:0000256" key="4">
    <source>
        <dbReference type="RuleBase" id="RU000382"/>
    </source>
</evidence>
<dbReference type="Gene3D" id="3.40.640.10">
    <property type="entry name" value="Type I PLP-dependent aspartate aminotransferase-like (Major domain)"/>
    <property type="match status" value="1"/>
</dbReference>
<dbReference type="EMBL" id="JASNQZ010000003">
    <property type="protein sequence ID" value="KAL0958856.1"/>
    <property type="molecule type" value="Genomic_DNA"/>
</dbReference>
<dbReference type="InterPro" id="IPR050477">
    <property type="entry name" value="GrpII_AminoAcid_Decarb"/>
</dbReference>
<protein>
    <submittedName>
        <fullName evidence="6">Uncharacterized protein</fullName>
    </submittedName>
</protein>
<dbReference type="PANTHER" id="PTHR42735">
    <property type="match status" value="1"/>
</dbReference>
<comment type="cofactor">
    <cofactor evidence="1 4">
        <name>pyridoxal 5'-phosphate</name>
        <dbReference type="ChEBI" id="CHEBI:597326"/>
    </cofactor>
</comment>
<dbReference type="SUPFAM" id="SSF53383">
    <property type="entry name" value="PLP-dependent transferases"/>
    <property type="match status" value="1"/>
</dbReference>
<gene>
    <name evidence="6" type="ORF">HGRIS_014175</name>
</gene>
<name>A0ABR3JUR7_9AGAR</name>
<comment type="caution">
    <text evidence="6">The sequence shown here is derived from an EMBL/GenBank/DDBJ whole genome shotgun (WGS) entry which is preliminary data.</text>
</comment>
<evidence type="ECO:0000256" key="5">
    <source>
        <dbReference type="SAM" id="MobiDB-lite"/>
    </source>
</evidence>
<dbReference type="PANTHER" id="PTHR42735:SF4">
    <property type="entry name" value="PYRIDOXAL PHOSPHATE-DEPENDENT DECARBOXYLASE FAMILY PROTEIN"/>
    <property type="match status" value="1"/>
</dbReference>
<dbReference type="InterPro" id="IPR002129">
    <property type="entry name" value="PyrdxlP-dep_de-COase"/>
</dbReference>
<dbReference type="InterPro" id="IPR015421">
    <property type="entry name" value="PyrdxlP-dep_Trfase_major"/>
</dbReference>